<dbReference type="SUPFAM" id="SSF103473">
    <property type="entry name" value="MFS general substrate transporter"/>
    <property type="match status" value="1"/>
</dbReference>
<dbReference type="GO" id="GO:0022857">
    <property type="term" value="F:transmembrane transporter activity"/>
    <property type="evidence" value="ECO:0007669"/>
    <property type="project" value="InterPro"/>
</dbReference>
<proteinExistence type="predicted"/>
<keyword evidence="5 7" id="KW-0472">Membrane</keyword>
<gene>
    <name evidence="9" type="ORF">FSW04_06320</name>
</gene>
<keyword evidence="4 7" id="KW-1133">Transmembrane helix</keyword>
<sequence length="577" mass="60453">MTTDRYKWTALANATLAVLLATLDGSITIIAMPDIFRGIHLDPLVPSNSFYLLWMILGYLVVTSVLVVSLGRLGDMVGRVRIYNLGFVIYTVASLLLAVDWMTGRSGAAYLIGFRIVQGIGGACLLANAAAIITDAFPAHQRGMALGLNNIVGVSGTFVGLVLGGILAPIDWRLVFLISVPVGVLGTVWAYRSLREMSEPRPAPIDWAGNVTFAAGLILVMTAVTYGIRPAGGHPIGWGSPRVLGLLAGAAACLVAFLLVERRSAHPMFRLPLFRIRAFSFGTLSTFLSSVSRGGLMFMLIIWLQGIWLPQHGYSFTETPLWAGIFMLPLTLGMLVAGPASGYLSDRFGARPFATAGMLLTAVCFALLLLLPTDFAYAQFGAILLLIGIGMGMFASPNRAAVMNSLPPADRGAGGAMNQTFQNSAQVLSIGIFFTLMIIGLSATLPATMSAGLQAHGVPAATAHQVAGLPPVSILFAAFLGYNPVQHLLGPHVLAGLSPHDASVLTGSTFFPGLISGPFRDGLHAAFAFAIAACLIAAAASLLRGGRPVAGDGPEPAAAPRRRGLPAPEPLSSPRSG</sequence>
<keyword evidence="10" id="KW-1185">Reference proteome</keyword>
<feature type="domain" description="Major facilitator superfamily (MFS) profile" evidence="8">
    <location>
        <begin position="10"/>
        <end position="485"/>
    </location>
</feature>
<dbReference type="PANTHER" id="PTHR42718">
    <property type="entry name" value="MAJOR FACILITATOR SUPERFAMILY MULTIDRUG TRANSPORTER MFSC"/>
    <property type="match status" value="1"/>
</dbReference>
<feature type="transmembrane region" description="Helical" evidence="7">
    <location>
        <begin position="377"/>
        <end position="395"/>
    </location>
</feature>
<dbReference type="EMBL" id="CP042430">
    <property type="protein sequence ID" value="QEC47242.1"/>
    <property type="molecule type" value="Genomic_DNA"/>
</dbReference>
<dbReference type="RefSeq" id="WP_146917472.1">
    <property type="nucleotide sequence ID" value="NZ_CP042430.1"/>
</dbReference>
<feature type="transmembrane region" description="Helical" evidence="7">
    <location>
        <begin position="211"/>
        <end position="228"/>
    </location>
</feature>
<evidence type="ECO:0000256" key="5">
    <source>
        <dbReference type="ARBA" id="ARBA00023136"/>
    </source>
</evidence>
<name>A0A5B8U2T2_9ACTN</name>
<dbReference type="Proteomes" id="UP000321805">
    <property type="component" value="Chromosome"/>
</dbReference>
<evidence type="ECO:0000256" key="6">
    <source>
        <dbReference type="SAM" id="MobiDB-lite"/>
    </source>
</evidence>
<dbReference type="GO" id="GO:0005886">
    <property type="term" value="C:plasma membrane"/>
    <property type="evidence" value="ECO:0007669"/>
    <property type="project" value="UniProtKB-SubCell"/>
</dbReference>
<evidence type="ECO:0000259" key="8">
    <source>
        <dbReference type="PROSITE" id="PS50850"/>
    </source>
</evidence>
<dbReference type="Pfam" id="PF07690">
    <property type="entry name" value="MFS_1"/>
    <property type="match status" value="1"/>
</dbReference>
<feature type="transmembrane region" description="Helical" evidence="7">
    <location>
        <begin position="321"/>
        <end position="341"/>
    </location>
</feature>
<feature type="transmembrane region" description="Helical" evidence="7">
    <location>
        <begin position="240"/>
        <end position="260"/>
    </location>
</feature>
<dbReference type="InterPro" id="IPR036259">
    <property type="entry name" value="MFS_trans_sf"/>
</dbReference>
<dbReference type="CDD" id="cd17321">
    <property type="entry name" value="MFS_MMR_MDR_like"/>
    <property type="match status" value="1"/>
</dbReference>
<feature type="transmembrane region" description="Helical" evidence="7">
    <location>
        <begin position="353"/>
        <end position="371"/>
    </location>
</feature>
<feature type="transmembrane region" description="Helical" evidence="7">
    <location>
        <begin position="108"/>
        <end position="133"/>
    </location>
</feature>
<dbReference type="Gene3D" id="1.20.1250.20">
    <property type="entry name" value="MFS general substrate transporter like domains"/>
    <property type="match status" value="2"/>
</dbReference>
<comment type="subcellular location">
    <subcellularLocation>
        <location evidence="1">Cell membrane</location>
        <topology evidence="1">Multi-pass membrane protein</topology>
    </subcellularLocation>
</comment>
<keyword evidence="3 7" id="KW-0812">Transmembrane</keyword>
<feature type="region of interest" description="Disordered" evidence="6">
    <location>
        <begin position="549"/>
        <end position="577"/>
    </location>
</feature>
<feature type="transmembrane region" description="Helical" evidence="7">
    <location>
        <begin position="174"/>
        <end position="191"/>
    </location>
</feature>
<feature type="transmembrane region" description="Helical" evidence="7">
    <location>
        <begin position="82"/>
        <end position="102"/>
    </location>
</feature>
<evidence type="ECO:0000256" key="3">
    <source>
        <dbReference type="ARBA" id="ARBA00022692"/>
    </source>
</evidence>
<evidence type="ECO:0000256" key="4">
    <source>
        <dbReference type="ARBA" id="ARBA00022989"/>
    </source>
</evidence>
<feature type="transmembrane region" description="Helical" evidence="7">
    <location>
        <begin position="427"/>
        <end position="445"/>
    </location>
</feature>
<evidence type="ECO:0000313" key="10">
    <source>
        <dbReference type="Proteomes" id="UP000321805"/>
    </source>
</evidence>
<evidence type="ECO:0000256" key="2">
    <source>
        <dbReference type="ARBA" id="ARBA00022448"/>
    </source>
</evidence>
<dbReference type="PANTHER" id="PTHR42718:SF9">
    <property type="entry name" value="MAJOR FACILITATOR SUPERFAMILY MULTIDRUG TRANSPORTER MFSC"/>
    <property type="match status" value="1"/>
</dbReference>
<feature type="transmembrane region" description="Helical" evidence="7">
    <location>
        <begin position="145"/>
        <end position="168"/>
    </location>
</feature>
<feature type="transmembrane region" description="Helical" evidence="7">
    <location>
        <begin position="281"/>
        <end position="309"/>
    </location>
</feature>
<feature type="transmembrane region" description="Helical" evidence="7">
    <location>
        <begin position="522"/>
        <end position="543"/>
    </location>
</feature>
<organism evidence="9 10">
    <name type="scientific">Baekduia soli</name>
    <dbReference type="NCBI Taxonomy" id="496014"/>
    <lineage>
        <taxon>Bacteria</taxon>
        <taxon>Bacillati</taxon>
        <taxon>Actinomycetota</taxon>
        <taxon>Thermoleophilia</taxon>
        <taxon>Solirubrobacterales</taxon>
        <taxon>Baekduiaceae</taxon>
        <taxon>Baekduia</taxon>
    </lineage>
</organism>
<dbReference type="AlphaFoldDB" id="A0A5B8U2T2"/>
<dbReference type="InterPro" id="IPR011701">
    <property type="entry name" value="MFS"/>
</dbReference>
<dbReference type="KEGG" id="bsol:FSW04_06320"/>
<dbReference type="OrthoDB" id="102502at2"/>
<keyword evidence="2" id="KW-0813">Transport</keyword>
<feature type="transmembrane region" description="Helical" evidence="7">
    <location>
        <begin position="49"/>
        <end position="70"/>
    </location>
</feature>
<reference evidence="9 10" key="1">
    <citation type="journal article" date="2018" name="J. Microbiol.">
        <title>Baekduia soli gen. nov., sp. nov., a novel bacterium isolated from the soil of Baekdu Mountain and proposal of a novel family name, Baekduiaceae fam. nov.</title>
        <authorList>
            <person name="An D.S."/>
            <person name="Siddiqi M.Z."/>
            <person name="Kim K.H."/>
            <person name="Yu H.S."/>
            <person name="Im W.T."/>
        </authorList>
    </citation>
    <scope>NUCLEOTIDE SEQUENCE [LARGE SCALE GENOMIC DNA]</scope>
    <source>
        <strain evidence="9 10">BR7-21</strain>
    </source>
</reference>
<accession>A0A5B8U2T2</accession>
<dbReference type="PROSITE" id="PS50850">
    <property type="entry name" value="MFS"/>
    <property type="match status" value="1"/>
</dbReference>
<dbReference type="InterPro" id="IPR020846">
    <property type="entry name" value="MFS_dom"/>
</dbReference>
<evidence type="ECO:0000256" key="1">
    <source>
        <dbReference type="ARBA" id="ARBA00004651"/>
    </source>
</evidence>
<evidence type="ECO:0000256" key="7">
    <source>
        <dbReference type="SAM" id="Phobius"/>
    </source>
</evidence>
<evidence type="ECO:0000313" key="9">
    <source>
        <dbReference type="EMBL" id="QEC47242.1"/>
    </source>
</evidence>
<protein>
    <submittedName>
        <fullName evidence="9">MFS transporter</fullName>
    </submittedName>
</protein>